<comment type="similarity">
    <text evidence="1">Belongs to the outer membrane porin (Opr) (TC 1.B.25) family.</text>
</comment>
<dbReference type="GO" id="GO:0015288">
    <property type="term" value="F:porin activity"/>
    <property type="evidence" value="ECO:0007669"/>
    <property type="project" value="TreeGrafter"/>
</dbReference>
<evidence type="ECO:0000313" key="6">
    <source>
        <dbReference type="Proteomes" id="UP000298616"/>
    </source>
</evidence>
<keyword evidence="3 4" id="KW-0732">Signal</keyword>
<keyword evidence="6" id="KW-1185">Reference proteome</keyword>
<dbReference type="Gene3D" id="2.40.160.10">
    <property type="entry name" value="Porin"/>
    <property type="match status" value="1"/>
</dbReference>
<feature type="chain" id="PRO_5020994589" description="Outer membrane porin, OprD family" evidence="4">
    <location>
        <begin position="23"/>
        <end position="449"/>
    </location>
</feature>
<dbReference type="RefSeq" id="WP_137091027.1">
    <property type="nucleotide sequence ID" value="NZ_CP028923.1"/>
</dbReference>
<feature type="signal peptide" evidence="4">
    <location>
        <begin position="1"/>
        <end position="22"/>
    </location>
</feature>
<evidence type="ECO:0000256" key="3">
    <source>
        <dbReference type="ARBA" id="ARBA00022729"/>
    </source>
</evidence>
<evidence type="ECO:0000313" key="5">
    <source>
        <dbReference type="EMBL" id="QCK15428.1"/>
    </source>
</evidence>
<evidence type="ECO:0000256" key="2">
    <source>
        <dbReference type="ARBA" id="ARBA00022448"/>
    </source>
</evidence>
<dbReference type="Proteomes" id="UP000298616">
    <property type="component" value="Chromosome"/>
</dbReference>
<reference evidence="5 6" key="1">
    <citation type="submission" date="2018-04" db="EMBL/GenBank/DDBJ databases">
        <title>Complete genome uncultured novel isolate.</title>
        <authorList>
            <person name="Merlino G."/>
        </authorList>
    </citation>
    <scope>NUCLEOTIDE SEQUENCE [LARGE SCALE GENOMIC DNA]</scope>
    <source>
        <strain evidence="6">R1DC9</strain>
    </source>
</reference>
<dbReference type="OrthoDB" id="862900at2"/>
<protein>
    <recommendedName>
        <fullName evidence="7">Outer membrane porin, OprD family</fullName>
    </recommendedName>
</protein>
<gene>
    <name evidence="5" type="ORF">DCC35_12070</name>
</gene>
<dbReference type="PANTHER" id="PTHR34596">
    <property type="entry name" value="CHITOPORIN"/>
    <property type="match status" value="1"/>
</dbReference>
<dbReference type="Pfam" id="PF03573">
    <property type="entry name" value="OprD"/>
    <property type="match status" value="1"/>
</dbReference>
<evidence type="ECO:0000256" key="4">
    <source>
        <dbReference type="SAM" id="SignalP"/>
    </source>
</evidence>
<evidence type="ECO:0000256" key="1">
    <source>
        <dbReference type="ARBA" id="ARBA00009075"/>
    </source>
</evidence>
<sequence>MRLNRLLYPLLLLLLISLNVSGQKTDSLEESGVSGQFRTFYMSTFNKDSLKDFHSLAVGGYLKYTYQFNESIEAGIAGYLSVNTNVQDLSKPDPTTGKFSRYELGLYDLNDPSDNFIPILGELYIRYHKNSHDVKLGRMKVKTPFLNGQDGRMIPTLIQGIWYKNKSIKRTQIEVGVLNEISPRSTSGFYSIGKSIGKYPTGRNENGSKSGYKDNTESDYLIVFNVDHKLTESLKFEIWNYYTDNVFNAFYFKPTYEFKNNKTAISFEWLNQLRVGEGGNPIDSLRYFTPSKSNIVGLQISHKIGKGKFSIAYDYIFPDGRFLFPREWGREFLFSFQKRERTEGFANNHAIVLTYQRKIVSGKNVFNTTISAGRHIRPTVTDPELNKYAMPDYTHVNLDVFYSNKSLKGFKPEMLLTWKPGSGNYPDNPNYIINKVDMFQVNFVLNYNF</sequence>
<dbReference type="InterPro" id="IPR023614">
    <property type="entry name" value="Porin_dom_sf"/>
</dbReference>
<dbReference type="EMBL" id="CP028923">
    <property type="protein sequence ID" value="QCK15428.1"/>
    <property type="molecule type" value="Genomic_DNA"/>
</dbReference>
<accession>A0A4D7K7X4</accession>
<name>A0A4D7K7X4_9BACT</name>
<proteinExistence type="inferred from homology"/>
<dbReference type="InterPro" id="IPR005318">
    <property type="entry name" value="OM_porin_bac"/>
</dbReference>
<dbReference type="GO" id="GO:0016020">
    <property type="term" value="C:membrane"/>
    <property type="evidence" value="ECO:0007669"/>
    <property type="project" value="InterPro"/>
</dbReference>
<organism evidence="5 6">
    <name type="scientific">Mangrovivirga cuniculi</name>
    <dbReference type="NCBI Taxonomy" id="2715131"/>
    <lineage>
        <taxon>Bacteria</taxon>
        <taxon>Pseudomonadati</taxon>
        <taxon>Bacteroidota</taxon>
        <taxon>Cytophagia</taxon>
        <taxon>Cytophagales</taxon>
        <taxon>Mangrovivirgaceae</taxon>
        <taxon>Mangrovivirga</taxon>
    </lineage>
</organism>
<evidence type="ECO:0008006" key="7">
    <source>
        <dbReference type="Google" id="ProtNLM"/>
    </source>
</evidence>
<dbReference type="KEGG" id="fpf:DCC35_12070"/>
<dbReference type="AlphaFoldDB" id="A0A4D7K7X4"/>
<keyword evidence="2" id="KW-0813">Transport</keyword>
<dbReference type="PANTHER" id="PTHR34596:SF2">
    <property type="entry name" value="CHITOPORIN"/>
    <property type="match status" value="1"/>
</dbReference>